<keyword evidence="7" id="KW-1185">Reference proteome</keyword>
<dbReference type="Pfam" id="PF01168">
    <property type="entry name" value="Ala_racemase_N"/>
    <property type="match status" value="1"/>
</dbReference>
<dbReference type="InterPro" id="IPR029066">
    <property type="entry name" value="PLP-binding_barrel"/>
</dbReference>
<sequence length="232" mass="25164">MENVEALRLAHEAVLERIANSAERAGRDAAEVRLIAVTKTHPVATVRDAVAAGMTVLGENRPQELSAKASEVSGVTWCAIGRLQRNKAKEVAAWAQEFHALDSIRLAEALQRRLETADRTLEVFVQVNTSGEVQKGGIAPAEAAKFLGQLADYDRLHVRGLMTMAQNSPEEAIVRSSFVQLRELHDALQPDFPTATELSMGMSGDFEWAIEEGATSVRVGSALFGPRGEYLG</sequence>
<dbReference type="GO" id="GO:0030170">
    <property type="term" value="F:pyridoxal phosphate binding"/>
    <property type="evidence" value="ECO:0007669"/>
    <property type="project" value="UniProtKB-UniRule"/>
</dbReference>
<dbReference type="PANTHER" id="PTHR10146">
    <property type="entry name" value="PROLINE SYNTHETASE CO-TRANSCRIBED BACTERIAL HOMOLOG PROTEIN"/>
    <property type="match status" value="1"/>
</dbReference>
<name>A0A7Y4PA25_9CORY</name>
<reference evidence="6 7" key="1">
    <citation type="journal article" date="2014" name="BMC Vet. Res.">
        <title>First report of Corynebacterium pseudotuberculosis from caseous lymphadenitis lesions in Black Alentejano pig (Sus scrofa domesticus).</title>
        <authorList>
            <person name="Oliveira M."/>
            <person name="Barroco C."/>
            <person name="Mottola C."/>
            <person name="Santos R."/>
            <person name="Lemsaddek A."/>
            <person name="Tavares L."/>
            <person name="Semedo-Lemsaddek T."/>
        </authorList>
    </citation>
    <scope>NUCLEOTIDE SEQUENCE [LARGE SCALE GENOMIC DNA]</scope>
    <source>
        <strain evidence="6 7">PO100/5</strain>
    </source>
</reference>
<comment type="similarity">
    <text evidence="2 4">Belongs to the pyridoxal phosphate-binding protein YggS/PROSC family.</text>
</comment>
<dbReference type="AlphaFoldDB" id="A0A7Y4PA25"/>
<evidence type="ECO:0000259" key="5">
    <source>
        <dbReference type="Pfam" id="PF01168"/>
    </source>
</evidence>
<gene>
    <name evidence="6" type="ORF">CBE74_08920</name>
</gene>
<dbReference type="CDD" id="cd00635">
    <property type="entry name" value="PLPDE_III_YBL036c_like"/>
    <property type="match status" value="1"/>
</dbReference>
<dbReference type="NCBIfam" id="TIGR00044">
    <property type="entry name" value="YggS family pyridoxal phosphate-dependent enzyme"/>
    <property type="match status" value="1"/>
</dbReference>
<protein>
    <recommendedName>
        <fullName evidence="2">Pyridoxal phosphate homeostasis protein</fullName>
        <shortName evidence="2">PLP homeostasis protein</shortName>
    </recommendedName>
</protein>
<feature type="modified residue" description="N6-(pyridoxal phosphate)lysine" evidence="2 3">
    <location>
        <position position="39"/>
    </location>
</feature>
<dbReference type="SUPFAM" id="SSF51419">
    <property type="entry name" value="PLP-binding barrel"/>
    <property type="match status" value="1"/>
</dbReference>
<dbReference type="Gene3D" id="3.20.20.10">
    <property type="entry name" value="Alanine racemase"/>
    <property type="match status" value="1"/>
</dbReference>
<proteinExistence type="inferred from homology"/>
<dbReference type="EMBL" id="CP021417">
    <property type="protein sequence ID" value="ARU46575.1"/>
    <property type="molecule type" value="Genomic_DNA"/>
</dbReference>
<comment type="cofactor">
    <cofactor evidence="3">
        <name>pyridoxal 5'-phosphate</name>
        <dbReference type="ChEBI" id="CHEBI:597326"/>
    </cofactor>
</comment>
<reference evidence="6 7" key="2">
    <citation type="journal article" date="2020" name="Antonie Van Leeuwenhoek">
        <title>Phylogenomic characterisation of a novel corynebacterial species pathogenic to animals.</title>
        <authorList>
            <person name="Moller J."/>
            <person name="Musella L."/>
            <person name="Melnikov V."/>
            <person name="Geissdorfer W."/>
            <person name="Burkovski A."/>
            <person name="Sangal V."/>
        </authorList>
    </citation>
    <scope>NUCLEOTIDE SEQUENCE [LARGE SCALE GENOMIC DNA]</scope>
    <source>
        <strain evidence="6 7">PO100/5</strain>
    </source>
</reference>
<reference evidence="6 7" key="3">
    <citation type="journal article" date="2020" name="Int. J. Syst. Evol. Microbiol.">
        <title>Corynebacterium silvaticum sp. nov., a unique group of NTTB corynebacteria in wild boar and roe deer.</title>
        <authorList>
            <person name="Dangel A."/>
            <person name="Berger A."/>
            <person name="Rau J."/>
            <person name="Eisenberg T."/>
            <person name="Kampfer P."/>
            <person name="Margos G."/>
            <person name="Contzen M."/>
            <person name="Busse H.J."/>
            <person name="Konrad R."/>
            <person name="Peters M."/>
            <person name="Sting R."/>
            <person name="Sing A."/>
        </authorList>
    </citation>
    <scope>NUCLEOTIDE SEQUENCE [LARGE SCALE GENOMIC DNA]</scope>
    <source>
        <strain evidence="6 7">PO100/5</strain>
    </source>
</reference>
<evidence type="ECO:0000256" key="1">
    <source>
        <dbReference type="ARBA" id="ARBA00022898"/>
    </source>
</evidence>
<comment type="function">
    <text evidence="2">Pyridoxal 5'-phosphate (PLP)-binding protein, which is involved in PLP homeostasis.</text>
</comment>
<dbReference type="InterPro" id="IPR011078">
    <property type="entry name" value="PyrdxlP_homeostasis"/>
</dbReference>
<dbReference type="GeneID" id="75008362"/>
<dbReference type="InterPro" id="IPR001608">
    <property type="entry name" value="Ala_racemase_N"/>
</dbReference>
<organism evidence="6 7">
    <name type="scientific">Corynebacterium silvaticum</name>
    <dbReference type="NCBI Taxonomy" id="2320431"/>
    <lineage>
        <taxon>Bacteria</taxon>
        <taxon>Bacillati</taxon>
        <taxon>Actinomycetota</taxon>
        <taxon>Actinomycetes</taxon>
        <taxon>Mycobacteriales</taxon>
        <taxon>Corynebacteriaceae</taxon>
        <taxon>Corynebacterium</taxon>
    </lineage>
</organism>
<evidence type="ECO:0000256" key="2">
    <source>
        <dbReference type="HAMAP-Rule" id="MF_02087"/>
    </source>
</evidence>
<dbReference type="FunFam" id="3.20.20.10:FF:000018">
    <property type="entry name" value="Pyridoxal phosphate homeostasis protein"/>
    <property type="match status" value="1"/>
</dbReference>
<reference evidence="6 7" key="4">
    <citation type="journal article" date="2020" name="PLoS ONE">
        <title>Taxonomic classification of strain PO100/5 shows a broader geographic distribution and genetic markers of the recently described Corynebacterium silvaticum.</title>
        <authorList>
            <person name="Viana M.V.C."/>
            <person name="Profeta R."/>
            <person name="da Silva A.L."/>
            <person name="Hurtado R."/>
            <person name="Cerqueira J.C."/>
            <person name="Ribeiro B.F.S."/>
            <person name="Almeida M.O."/>
            <person name="Morais-Rodrigues F."/>
            <person name="Soares S.C."/>
            <person name="Oliveira M."/>
            <person name="Tavares L."/>
            <person name="Figueiredo H."/>
            <person name="Wattam A.R."/>
            <person name="Barh D."/>
            <person name="Ghosh P."/>
            <person name="Silva A."/>
            <person name="Azevedo V."/>
        </authorList>
    </citation>
    <scope>NUCLEOTIDE SEQUENCE [LARGE SCALE GENOMIC DNA]</scope>
    <source>
        <strain evidence="6 7">PO100/5</strain>
    </source>
</reference>
<evidence type="ECO:0000313" key="7">
    <source>
        <dbReference type="Proteomes" id="UP000195652"/>
    </source>
</evidence>
<dbReference type="HAMAP" id="MF_02087">
    <property type="entry name" value="PLP_homeostasis"/>
    <property type="match status" value="1"/>
</dbReference>
<evidence type="ECO:0000256" key="3">
    <source>
        <dbReference type="PIRSR" id="PIRSR004848-1"/>
    </source>
</evidence>
<dbReference type="Proteomes" id="UP000195652">
    <property type="component" value="Chromosome"/>
</dbReference>
<keyword evidence="1 2" id="KW-0663">Pyridoxal phosphate</keyword>
<evidence type="ECO:0000256" key="4">
    <source>
        <dbReference type="RuleBase" id="RU004514"/>
    </source>
</evidence>
<dbReference type="PANTHER" id="PTHR10146:SF14">
    <property type="entry name" value="PYRIDOXAL PHOSPHATE HOMEOSTASIS PROTEIN"/>
    <property type="match status" value="1"/>
</dbReference>
<feature type="domain" description="Alanine racemase N-terminal" evidence="5">
    <location>
        <begin position="16"/>
        <end position="226"/>
    </location>
</feature>
<accession>A0A7Y4PA25</accession>
<dbReference type="PIRSF" id="PIRSF004848">
    <property type="entry name" value="YBL036c_PLPDEIII"/>
    <property type="match status" value="1"/>
</dbReference>
<evidence type="ECO:0000313" key="6">
    <source>
        <dbReference type="EMBL" id="ARU46575.1"/>
    </source>
</evidence>
<dbReference type="OrthoDB" id="9804072at2"/>
<dbReference type="RefSeq" id="WP_087454375.1">
    <property type="nucleotide sequence ID" value="NZ_CP021417.2"/>
</dbReference>
<dbReference type="KEGG" id="csil:CBE74_08920"/>